<protein>
    <submittedName>
        <fullName evidence="1">Uncharacterized protein</fullName>
    </submittedName>
</protein>
<dbReference type="Proteomes" id="UP000307956">
    <property type="component" value="Unassembled WGS sequence"/>
</dbReference>
<evidence type="ECO:0000313" key="1">
    <source>
        <dbReference type="EMBL" id="THF56503.1"/>
    </source>
</evidence>
<dbReference type="EMBL" id="SSOD01000020">
    <property type="protein sequence ID" value="THF56503.1"/>
    <property type="molecule type" value="Genomic_DNA"/>
</dbReference>
<proteinExistence type="predicted"/>
<name>A0A4S4ACU2_9RHOO</name>
<sequence length="124" mass="14146">MPDQDQDTPEQGSTGQRLLDFGIKVITEQAAKLIENLQFLYRPAEGYVTWLNDTDETVSVETFDQDDAVRWVRYEERKIAPHQAVQLTARGERIHILVKSNGCTYDCAKGLAYLFDGNNVHTKQ</sequence>
<gene>
    <name evidence="1" type="ORF">E6O51_19000</name>
</gene>
<dbReference type="RefSeq" id="WP_136386597.1">
    <property type="nucleotide sequence ID" value="NZ_SSOD01000020.1"/>
</dbReference>
<evidence type="ECO:0000313" key="2">
    <source>
        <dbReference type="Proteomes" id="UP000307956"/>
    </source>
</evidence>
<comment type="caution">
    <text evidence="1">The sequence shown here is derived from an EMBL/GenBank/DDBJ whole genome shotgun (WGS) entry which is preliminary data.</text>
</comment>
<keyword evidence="2" id="KW-1185">Reference proteome</keyword>
<organism evidence="1 2">
    <name type="scientific">Pseudothauera rhizosphaerae</name>
    <dbReference type="NCBI Taxonomy" id="2565932"/>
    <lineage>
        <taxon>Bacteria</taxon>
        <taxon>Pseudomonadati</taxon>
        <taxon>Pseudomonadota</taxon>
        <taxon>Betaproteobacteria</taxon>
        <taxon>Rhodocyclales</taxon>
        <taxon>Zoogloeaceae</taxon>
        <taxon>Pseudothauera</taxon>
    </lineage>
</organism>
<dbReference type="AlphaFoldDB" id="A0A4S4ACU2"/>
<reference evidence="1 2" key="1">
    <citation type="submission" date="2019-04" db="EMBL/GenBank/DDBJ databases">
        <title>Azoarcus rhizosphaerae sp. nov. isolated from rhizosphere of Ficus religiosa.</title>
        <authorList>
            <person name="Lin S.-Y."/>
            <person name="Hameed A."/>
            <person name="Hsu Y.-H."/>
            <person name="Young C.-C."/>
        </authorList>
    </citation>
    <scope>NUCLEOTIDE SEQUENCE [LARGE SCALE GENOMIC DNA]</scope>
    <source>
        <strain evidence="1 2">CC-YHH848</strain>
    </source>
</reference>
<accession>A0A4S4ACU2</accession>